<reference evidence="2" key="2">
    <citation type="submission" date="2025-08" db="UniProtKB">
        <authorList>
            <consortium name="Ensembl"/>
        </authorList>
    </citation>
    <scope>IDENTIFICATION</scope>
</reference>
<keyword evidence="1" id="KW-1133">Transmembrane helix</keyword>
<keyword evidence="3" id="KW-1185">Reference proteome</keyword>
<sequence>MKPQSWIRRNWLWAAGGAFLTIHLTTWLMQRAIKSSVRSEAAALKQKPAEEKLD</sequence>
<evidence type="ECO:0000256" key="1">
    <source>
        <dbReference type="SAM" id="Phobius"/>
    </source>
</evidence>
<evidence type="ECO:0000313" key="3">
    <source>
        <dbReference type="Proteomes" id="UP000472265"/>
    </source>
</evidence>
<evidence type="ECO:0000313" key="2">
    <source>
        <dbReference type="Ensembl" id="ENSSAUP00010019788.1"/>
    </source>
</evidence>
<dbReference type="GeneTree" id="ENSGT01100000263621"/>
<keyword evidence="1" id="KW-0812">Transmembrane</keyword>
<dbReference type="OMA" id="RNWLWAA"/>
<organism evidence="2 3">
    <name type="scientific">Sparus aurata</name>
    <name type="common">Gilthead sea bream</name>
    <dbReference type="NCBI Taxonomy" id="8175"/>
    <lineage>
        <taxon>Eukaryota</taxon>
        <taxon>Metazoa</taxon>
        <taxon>Chordata</taxon>
        <taxon>Craniata</taxon>
        <taxon>Vertebrata</taxon>
        <taxon>Euteleostomi</taxon>
        <taxon>Actinopterygii</taxon>
        <taxon>Neopterygii</taxon>
        <taxon>Teleostei</taxon>
        <taxon>Neoteleostei</taxon>
        <taxon>Acanthomorphata</taxon>
        <taxon>Eupercaria</taxon>
        <taxon>Spariformes</taxon>
        <taxon>Sparidae</taxon>
        <taxon>Sparus</taxon>
    </lineage>
</organism>
<name>A0A671V0V2_SPAAU</name>
<protein>
    <submittedName>
        <fullName evidence="2">Uncharacterized protein</fullName>
    </submittedName>
</protein>
<dbReference type="InParanoid" id="A0A671V0V2"/>
<accession>A0A671V0V2</accession>
<keyword evidence="1" id="KW-0472">Membrane</keyword>
<reference evidence="2" key="3">
    <citation type="submission" date="2025-09" db="UniProtKB">
        <authorList>
            <consortium name="Ensembl"/>
        </authorList>
    </citation>
    <scope>IDENTIFICATION</scope>
</reference>
<dbReference type="Proteomes" id="UP000472265">
    <property type="component" value="Chromosome 1"/>
</dbReference>
<feature type="transmembrane region" description="Helical" evidence="1">
    <location>
        <begin position="12"/>
        <end position="29"/>
    </location>
</feature>
<proteinExistence type="predicted"/>
<reference evidence="2" key="1">
    <citation type="submission" date="2021-04" db="EMBL/GenBank/DDBJ databases">
        <authorList>
            <consortium name="Wellcome Sanger Institute Data Sharing"/>
        </authorList>
    </citation>
    <scope>NUCLEOTIDE SEQUENCE [LARGE SCALE GENOMIC DNA]</scope>
</reference>
<dbReference type="AlphaFoldDB" id="A0A671V0V2"/>
<dbReference type="Ensembl" id="ENSSAUT00010020936.1">
    <property type="protein sequence ID" value="ENSSAUP00010019788.1"/>
    <property type="gene ID" value="ENSSAUG00010008903.1"/>
</dbReference>